<organism evidence="2 3">
    <name type="scientific">Caldisphaera lagunensis (strain DSM 15908 / JCM 11604 / ANMR 0165 / IC-154)</name>
    <dbReference type="NCBI Taxonomy" id="1056495"/>
    <lineage>
        <taxon>Archaea</taxon>
        <taxon>Thermoproteota</taxon>
        <taxon>Thermoprotei</taxon>
        <taxon>Acidilobales</taxon>
        <taxon>Caldisphaeraceae</taxon>
        <taxon>Caldisphaera</taxon>
    </lineage>
</organism>
<dbReference type="AlphaFoldDB" id="L0AB74"/>
<feature type="transmembrane region" description="Helical" evidence="1">
    <location>
        <begin position="251"/>
        <end position="273"/>
    </location>
</feature>
<keyword evidence="3" id="KW-1185">Reference proteome</keyword>
<reference evidence="3" key="1">
    <citation type="submission" date="2012-03" db="EMBL/GenBank/DDBJ databases">
        <title>Complete genome of Caldisphaera lagunensis DSM 15908.</title>
        <authorList>
            <person name="Lucas S."/>
            <person name="Copeland A."/>
            <person name="Lapidus A."/>
            <person name="Glavina del Rio T."/>
            <person name="Dalin E."/>
            <person name="Tice H."/>
            <person name="Bruce D."/>
            <person name="Goodwin L."/>
            <person name="Pitluck S."/>
            <person name="Peters L."/>
            <person name="Mikhailova N."/>
            <person name="Teshima H."/>
            <person name="Kyrpides N."/>
            <person name="Mavromatis K."/>
            <person name="Ivanova N."/>
            <person name="Brettin T."/>
            <person name="Detter J.C."/>
            <person name="Han C."/>
            <person name="Larimer F."/>
            <person name="Land M."/>
            <person name="Hauser L."/>
            <person name="Markowitz V."/>
            <person name="Cheng J.-F."/>
            <person name="Hugenholtz P."/>
            <person name="Woyke T."/>
            <person name="Wu D."/>
            <person name="Spring S."/>
            <person name="Schroeder M."/>
            <person name="Brambilla E."/>
            <person name="Klenk H.-P."/>
            <person name="Eisen J.A."/>
        </authorList>
    </citation>
    <scope>NUCLEOTIDE SEQUENCE [LARGE SCALE GENOMIC DNA]</scope>
    <source>
        <strain evidence="3">DSM 15908 / JCM 11604 / IC-154</strain>
    </source>
</reference>
<feature type="transmembrane region" description="Helical" evidence="1">
    <location>
        <begin position="14"/>
        <end position="35"/>
    </location>
</feature>
<feature type="transmembrane region" description="Helical" evidence="1">
    <location>
        <begin position="121"/>
        <end position="139"/>
    </location>
</feature>
<keyword evidence="1" id="KW-0812">Transmembrane</keyword>
<evidence type="ECO:0008006" key="4">
    <source>
        <dbReference type="Google" id="ProtNLM"/>
    </source>
</evidence>
<dbReference type="InParanoid" id="L0AB74"/>
<feature type="transmembrane region" description="Helical" evidence="1">
    <location>
        <begin position="403"/>
        <end position="428"/>
    </location>
</feature>
<dbReference type="STRING" id="1056495.Calag_0938"/>
<feature type="transmembrane region" description="Helical" evidence="1">
    <location>
        <begin position="182"/>
        <end position="203"/>
    </location>
</feature>
<dbReference type="KEGG" id="clg:Calag_0938"/>
<feature type="transmembrane region" description="Helical" evidence="1">
    <location>
        <begin position="285"/>
        <end position="306"/>
    </location>
</feature>
<dbReference type="eggNOG" id="arCOG08157">
    <property type="taxonomic scope" value="Archaea"/>
</dbReference>
<feature type="transmembrane region" description="Helical" evidence="1">
    <location>
        <begin position="312"/>
        <end position="330"/>
    </location>
</feature>
<sequence>MIIMNNKNKRKDTYYYLLLIISLAIFIRLLPLFILREPLSTDVWPLIRETNIIVSNSNVRIWNNSALGGYNNRIPGVLLFASVVSKATGISPFYVYSVINSLIIGESMLLFYLFIKKLGGNGLISISFTFFSGPFLIFTSSLLKEVFAYPFFFAILLLSYFAKNIKDLILISLTSITLVITHPLPTIFLVSTLLLIPILKFSIKYIYGNRKELLLKYRNNDKFLLITSLILALSFLIYYISYGVYGVKGYLVNSITPTFSFYIILIVFTYIFFMPKYHIYFKSYYYFLLIFLGLSILYISTFNFIVLSNKKYDWQIALIGLPLILLIPLWTEFEFFKPKDHLVVSSLFLVFTSSFLYAIISNTALQLISYRFVNYIIIGGGIVSGLLFNTIPKRRSLIFSEIILSIITGILTISIISTNLLYSLHWYLSSQWRYSYGFVNSAFTVYKLNTGNFPLYGDVKVAYLFNSLTNINMILSGNMHGLLILYKENFELGFYTPINVYNLNILPINLNSDVVMRSPYIYVIYYR</sequence>
<keyword evidence="1" id="KW-1133">Transmembrane helix</keyword>
<evidence type="ECO:0000313" key="2">
    <source>
        <dbReference type="EMBL" id="AFZ70669.1"/>
    </source>
</evidence>
<feature type="transmembrane region" description="Helical" evidence="1">
    <location>
        <begin position="342"/>
        <end position="360"/>
    </location>
</feature>
<evidence type="ECO:0000256" key="1">
    <source>
        <dbReference type="SAM" id="Phobius"/>
    </source>
</evidence>
<feature type="transmembrane region" description="Helical" evidence="1">
    <location>
        <begin position="223"/>
        <end position="245"/>
    </location>
</feature>
<dbReference type="Proteomes" id="UP000010469">
    <property type="component" value="Chromosome"/>
</dbReference>
<feature type="transmembrane region" description="Helical" evidence="1">
    <location>
        <begin position="93"/>
        <end position="115"/>
    </location>
</feature>
<proteinExistence type="predicted"/>
<feature type="transmembrane region" description="Helical" evidence="1">
    <location>
        <begin position="146"/>
        <end position="162"/>
    </location>
</feature>
<dbReference type="HOGENOM" id="CLU_538206_0_0_2"/>
<feature type="transmembrane region" description="Helical" evidence="1">
    <location>
        <begin position="372"/>
        <end position="391"/>
    </location>
</feature>
<accession>L0AB74</accession>
<gene>
    <name evidence="2" type="ordered locus">Calag_0938</name>
</gene>
<name>L0AB74_CALLD</name>
<evidence type="ECO:0000313" key="3">
    <source>
        <dbReference type="Proteomes" id="UP000010469"/>
    </source>
</evidence>
<keyword evidence="1" id="KW-0472">Membrane</keyword>
<dbReference type="EMBL" id="CP003378">
    <property type="protein sequence ID" value="AFZ70669.1"/>
    <property type="molecule type" value="Genomic_DNA"/>
</dbReference>
<protein>
    <recommendedName>
        <fullName evidence="4">Glycosyltransferase RgtA/B/C/D-like domain-containing protein</fullName>
    </recommendedName>
</protein>